<protein>
    <submittedName>
        <fullName evidence="1">4462_t:CDS:1</fullName>
    </submittedName>
</protein>
<organism evidence="1 2">
    <name type="scientific">Dentiscutata erythropus</name>
    <dbReference type="NCBI Taxonomy" id="1348616"/>
    <lineage>
        <taxon>Eukaryota</taxon>
        <taxon>Fungi</taxon>
        <taxon>Fungi incertae sedis</taxon>
        <taxon>Mucoromycota</taxon>
        <taxon>Glomeromycotina</taxon>
        <taxon>Glomeromycetes</taxon>
        <taxon>Diversisporales</taxon>
        <taxon>Gigasporaceae</taxon>
        <taxon>Dentiscutata</taxon>
    </lineage>
</organism>
<dbReference type="EMBL" id="CAJVPY010059936">
    <property type="protein sequence ID" value="CAG8820875.1"/>
    <property type="molecule type" value="Genomic_DNA"/>
</dbReference>
<feature type="non-terminal residue" evidence="1">
    <location>
        <position position="1"/>
    </location>
</feature>
<evidence type="ECO:0000313" key="2">
    <source>
        <dbReference type="Proteomes" id="UP000789405"/>
    </source>
</evidence>
<dbReference type="AlphaFoldDB" id="A0A9N9KDL5"/>
<comment type="caution">
    <text evidence="1">The sequence shown here is derived from an EMBL/GenBank/DDBJ whole genome shotgun (WGS) entry which is preliminary data.</text>
</comment>
<proteinExistence type="predicted"/>
<accession>A0A9N9KDL5</accession>
<sequence length="52" mass="6180">VKEIVQQASSNYPYTFNSQQLEELEQIKVQLYCLFNIRDICMIILKQISELN</sequence>
<gene>
    <name evidence="1" type="ORF">DERYTH_LOCUS27026</name>
</gene>
<dbReference type="Proteomes" id="UP000789405">
    <property type="component" value="Unassembled WGS sequence"/>
</dbReference>
<keyword evidence="2" id="KW-1185">Reference proteome</keyword>
<reference evidence="1" key="1">
    <citation type="submission" date="2021-06" db="EMBL/GenBank/DDBJ databases">
        <authorList>
            <person name="Kallberg Y."/>
            <person name="Tangrot J."/>
            <person name="Rosling A."/>
        </authorList>
    </citation>
    <scope>NUCLEOTIDE SEQUENCE</scope>
    <source>
        <strain evidence="1">MA453B</strain>
    </source>
</reference>
<name>A0A9N9KDL5_9GLOM</name>
<evidence type="ECO:0000313" key="1">
    <source>
        <dbReference type="EMBL" id="CAG8820875.1"/>
    </source>
</evidence>